<dbReference type="Pfam" id="PF05147">
    <property type="entry name" value="LANC_like"/>
    <property type="match status" value="1"/>
</dbReference>
<dbReference type="Pfam" id="PF13575">
    <property type="entry name" value="DUF4135"/>
    <property type="match status" value="1"/>
</dbReference>
<accession>A0ABN3NQ29</accession>
<dbReference type="Proteomes" id="UP001499978">
    <property type="component" value="Unassembled WGS sequence"/>
</dbReference>
<dbReference type="SMART" id="SM01260">
    <property type="entry name" value="LANC_like"/>
    <property type="match status" value="1"/>
</dbReference>
<proteinExistence type="predicted"/>
<evidence type="ECO:0000259" key="1">
    <source>
        <dbReference type="Pfam" id="PF13575"/>
    </source>
</evidence>
<dbReference type="InterPro" id="IPR007822">
    <property type="entry name" value="LANC-like"/>
</dbReference>
<name>A0ABN3NQ29_9ACTN</name>
<dbReference type="PRINTS" id="PR01950">
    <property type="entry name" value="LANCSUPER"/>
</dbReference>
<organism evidence="2 3">
    <name type="scientific">Pilimelia columellifera subsp. columellifera</name>
    <dbReference type="NCBI Taxonomy" id="706583"/>
    <lineage>
        <taxon>Bacteria</taxon>
        <taxon>Bacillati</taxon>
        <taxon>Actinomycetota</taxon>
        <taxon>Actinomycetes</taxon>
        <taxon>Micromonosporales</taxon>
        <taxon>Micromonosporaceae</taxon>
        <taxon>Pilimelia</taxon>
    </lineage>
</organism>
<dbReference type="RefSeq" id="WP_344173627.1">
    <property type="nucleotide sequence ID" value="NZ_BAAARY010000016.1"/>
</dbReference>
<evidence type="ECO:0000313" key="2">
    <source>
        <dbReference type="EMBL" id="GAA2529180.1"/>
    </source>
</evidence>
<evidence type="ECO:0000313" key="3">
    <source>
        <dbReference type="Proteomes" id="UP001499978"/>
    </source>
</evidence>
<dbReference type="SUPFAM" id="SSF158745">
    <property type="entry name" value="LanC-like"/>
    <property type="match status" value="1"/>
</dbReference>
<comment type="caution">
    <text evidence="2">The sequence shown here is derived from an EMBL/GenBank/DDBJ whole genome shotgun (WGS) entry which is preliminary data.</text>
</comment>
<dbReference type="Gene3D" id="1.50.10.20">
    <property type="match status" value="1"/>
</dbReference>
<keyword evidence="3" id="KW-1185">Reference proteome</keyword>
<dbReference type="EMBL" id="BAAARY010000016">
    <property type="protein sequence ID" value="GAA2529180.1"/>
    <property type="molecule type" value="Genomic_DNA"/>
</dbReference>
<feature type="domain" description="Lantibiotic biosynthesis protein dehydration" evidence="1">
    <location>
        <begin position="214"/>
        <end position="558"/>
    </location>
</feature>
<gene>
    <name evidence="2" type="ORF">GCM10010201_30450</name>
</gene>
<protein>
    <recommendedName>
        <fullName evidence="1">Lantibiotic biosynthesis protein dehydration domain-containing protein</fullName>
    </recommendedName>
</protein>
<sequence>MTSVAARPAQRTITAIVQWLLADASFLDERLAGCWVGPGEQVTDRGRDRLVRWRQRLGGPEALARRLAGLGADEPTALRALSGARWIGAPRAPWASLLTAHLAGPTLAQHHWPGAYGWLVGPITERAFAGLADRFRHLDPTGQVIAGALADQVGRAAWWLGPALHHSFADYRARRRHRLDIALLRRSGSHAHELFEDFAAAAGPGGIQVWRQRPVLARLCAQLAADAAATVAETLDKLAADAPTLAAQLNVSRLAPLRRLVTGAGDRHEGGRTVSRIDFADGRSVWFRPRRHDGLALLAGAQRRPWQLAGDHHAWVEHVAGDQPSDLRRYHERAGELLAVLRRHGATDIHRDNLVVTEDGPVVIDAETLAHPVTDFELALARELDDRPLPATALTRSVLRVGLLPSWDCSADGQVLDGAHLSPALPAVSRIGLPRVDRPGTDAEAVVVEPADLGARADLPAADYQPAGWTDAVLAGYDRVGADSPPERPAGLRARLLLRYTRRYLDVLLGALGTAALDAGVDLDVALAGLPPGGEGISPMMRAAEEADLRRLDVPYFEHEPATGAVLHHGRMVGRWRPAAAPAPSAATPSGSDGAVQRALISSALRCGDGAPTLTGGPTVEDVDGQGTRGVEAAMADLSGRLLTDLLDRSVPVADGISWLGFEHRHGRFPRLPVGWSLYDGQAGIAFALAAAATVHSDLAEPAAQALAPLTARALADPAGLCDTLGPGYLHGAAGIVWGLRHAGRLAGDRSTAAPAAAALEEELCRWLLGPAPERFGLDLAAGLAGAVAVLAAPGGGPGRAPERLRRAATRQATRLVVDAAVPAQPGLAHGAAGTALALARSVDHLDRDGQARAVAAVARHRATAATGAGWTWCSGAVGAALAGGTAPSALDVPGLPADAPHHLCCGVVGAAVVGAAPGGAPGTAADSVLSRLRSDARPRYLRPLPPGLHQPGLMQGAAGLALGLLLLAGPPLPNPLTLSAGETR</sequence>
<dbReference type="InterPro" id="IPR025410">
    <property type="entry name" value="Lant_dehyd"/>
</dbReference>
<reference evidence="2 3" key="1">
    <citation type="journal article" date="2019" name="Int. J. Syst. Evol. Microbiol.">
        <title>The Global Catalogue of Microorganisms (GCM) 10K type strain sequencing project: providing services to taxonomists for standard genome sequencing and annotation.</title>
        <authorList>
            <consortium name="The Broad Institute Genomics Platform"/>
            <consortium name="The Broad Institute Genome Sequencing Center for Infectious Disease"/>
            <person name="Wu L."/>
            <person name="Ma J."/>
        </authorList>
    </citation>
    <scope>NUCLEOTIDE SEQUENCE [LARGE SCALE GENOMIC DNA]</scope>
    <source>
        <strain evidence="2 3">JCM 3367</strain>
    </source>
</reference>